<accession>A0A5A9X7V0</accession>
<gene>
    <name evidence="1" type="ORF">ET418_15245</name>
</gene>
<reference evidence="1 2" key="1">
    <citation type="submission" date="2019-04" db="EMBL/GenBank/DDBJ databases">
        <title>Geobacter ruber sp. nov., ferric-reducing bacteria isolated from paddy soil.</title>
        <authorList>
            <person name="Xu Z."/>
            <person name="Masuda Y."/>
            <person name="Itoh H."/>
            <person name="Senoo K."/>
        </authorList>
    </citation>
    <scope>NUCLEOTIDE SEQUENCE [LARGE SCALE GENOMIC DNA]</scope>
    <source>
        <strain evidence="1 2">Red88</strain>
    </source>
</reference>
<comment type="caution">
    <text evidence="1">The sequence shown here is derived from an EMBL/GenBank/DDBJ whole genome shotgun (WGS) entry which is preliminary data.</text>
</comment>
<protein>
    <submittedName>
        <fullName evidence="1">Uncharacterized protein</fullName>
    </submittedName>
</protein>
<dbReference type="RefSeq" id="WP_149309026.1">
    <property type="nucleotide sequence ID" value="NZ_SRSD01000010.1"/>
</dbReference>
<dbReference type="AlphaFoldDB" id="A0A5A9X7V0"/>
<keyword evidence="2" id="KW-1185">Reference proteome</keyword>
<dbReference type="Proteomes" id="UP000324298">
    <property type="component" value="Unassembled WGS sequence"/>
</dbReference>
<name>A0A5A9X7V0_9BACT</name>
<evidence type="ECO:0000313" key="1">
    <source>
        <dbReference type="EMBL" id="KAA0888733.1"/>
    </source>
</evidence>
<dbReference type="OrthoDB" id="198812at2"/>
<sequence length="165" mass="18903">MVTHKELVKIAEKWLLGTRKCSFAFTELVTMGTDEIPDALGFRDGHSILIECKTSRSDFLADKKKIFRRNPRLGVGTFRLFLCPEGVIRREDLPARWGLIWVNEKGKPRQVVGPKGNAWGYSGLEFQHESNLRAEYAMMASALRRLHLRGVLPMIYEPLKTSTRE</sequence>
<evidence type="ECO:0000313" key="2">
    <source>
        <dbReference type="Proteomes" id="UP000324298"/>
    </source>
</evidence>
<dbReference type="EMBL" id="SRSD01000010">
    <property type="protein sequence ID" value="KAA0888733.1"/>
    <property type="molecule type" value="Genomic_DNA"/>
</dbReference>
<organism evidence="1 2">
    <name type="scientific">Oryzomonas rubra</name>
    <dbReference type="NCBI Taxonomy" id="2509454"/>
    <lineage>
        <taxon>Bacteria</taxon>
        <taxon>Pseudomonadati</taxon>
        <taxon>Thermodesulfobacteriota</taxon>
        <taxon>Desulfuromonadia</taxon>
        <taxon>Geobacterales</taxon>
        <taxon>Geobacteraceae</taxon>
        <taxon>Oryzomonas</taxon>
    </lineage>
</organism>
<proteinExistence type="predicted"/>